<dbReference type="GO" id="GO:0140098">
    <property type="term" value="F:catalytic activity, acting on RNA"/>
    <property type="evidence" value="ECO:0007669"/>
    <property type="project" value="UniProtKB-ARBA"/>
</dbReference>
<comment type="similarity">
    <text evidence="1 4">Belongs to the pseudouridine synthase RsuA family.</text>
</comment>
<dbReference type="GO" id="GO:0001522">
    <property type="term" value="P:pseudouridine synthesis"/>
    <property type="evidence" value="ECO:0007669"/>
    <property type="project" value="InterPro"/>
</dbReference>
<dbReference type="EC" id="5.4.99.-" evidence="4"/>
<dbReference type="Gene3D" id="3.10.290.10">
    <property type="entry name" value="RNA-binding S4 domain"/>
    <property type="match status" value="1"/>
</dbReference>
<dbReference type="GO" id="GO:0003723">
    <property type="term" value="F:RNA binding"/>
    <property type="evidence" value="ECO:0007669"/>
    <property type="project" value="UniProtKB-KW"/>
</dbReference>
<dbReference type="PANTHER" id="PTHR47683:SF2">
    <property type="entry name" value="RNA-BINDING S4 DOMAIN-CONTAINING PROTEIN"/>
    <property type="match status" value="1"/>
</dbReference>
<evidence type="ECO:0000259" key="6">
    <source>
        <dbReference type="Pfam" id="PF00849"/>
    </source>
</evidence>
<name>A0A7X2P6L2_9FIRM</name>
<dbReference type="Gene3D" id="3.30.70.1560">
    <property type="entry name" value="Alpha-L RNA-binding motif"/>
    <property type="match status" value="1"/>
</dbReference>
<dbReference type="Pfam" id="PF00849">
    <property type="entry name" value="PseudoU_synth_2"/>
    <property type="match status" value="1"/>
</dbReference>
<keyword evidence="8" id="KW-1185">Reference proteome</keyword>
<proteinExistence type="inferred from homology"/>
<dbReference type="AlphaFoldDB" id="A0A7X2P6L2"/>
<evidence type="ECO:0000313" key="7">
    <source>
        <dbReference type="EMBL" id="MST81180.1"/>
    </source>
</evidence>
<dbReference type="SUPFAM" id="SSF55174">
    <property type="entry name" value="Alpha-L RNA-binding motif"/>
    <property type="match status" value="1"/>
</dbReference>
<dbReference type="PANTHER" id="PTHR47683">
    <property type="entry name" value="PSEUDOURIDINE SYNTHASE FAMILY PROTEIN-RELATED"/>
    <property type="match status" value="1"/>
</dbReference>
<dbReference type="InterPro" id="IPR000748">
    <property type="entry name" value="PsdUridine_synth_RsuA/RluB/E/F"/>
</dbReference>
<evidence type="ECO:0000256" key="4">
    <source>
        <dbReference type="RuleBase" id="RU003887"/>
    </source>
</evidence>
<dbReference type="InterPro" id="IPR036986">
    <property type="entry name" value="S4_RNA-bd_sf"/>
</dbReference>
<dbReference type="PROSITE" id="PS01149">
    <property type="entry name" value="PSI_RSU"/>
    <property type="match status" value="1"/>
</dbReference>
<keyword evidence="2 4" id="KW-0413">Isomerase</keyword>
<dbReference type="GO" id="GO:0009982">
    <property type="term" value="F:pseudouridine synthase activity"/>
    <property type="evidence" value="ECO:0007669"/>
    <property type="project" value="InterPro"/>
</dbReference>
<gene>
    <name evidence="7" type="ORF">FYJ60_02375</name>
</gene>
<protein>
    <recommendedName>
        <fullName evidence="4">Pseudouridine synthase</fullName>
        <ecNumber evidence="4">5.4.99.-</ecNumber>
    </recommendedName>
</protein>
<dbReference type="InterPro" id="IPR042092">
    <property type="entry name" value="PsdUridine_s_RsuA/RluB/E/F_cat"/>
</dbReference>
<comment type="caution">
    <text evidence="7">The sequence shown here is derived from an EMBL/GenBank/DDBJ whole genome shotgun (WGS) entry which is preliminary data.</text>
</comment>
<reference evidence="7 8" key="1">
    <citation type="submission" date="2019-08" db="EMBL/GenBank/DDBJ databases">
        <title>In-depth cultivation of the pig gut microbiome towards novel bacterial diversity and tailored functional studies.</title>
        <authorList>
            <person name="Wylensek D."/>
            <person name="Hitch T.C.A."/>
            <person name="Clavel T."/>
        </authorList>
    </citation>
    <scope>NUCLEOTIDE SEQUENCE [LARGE SCALE GENOMIC DNA]</scope>
    <source>
        <strain evidence="7 8">Oil+RF-744-WCA-WT-13</strain>
    </source>
</reference>
<dbReference type="NCBIfam" id="TIGR00093">
    <property type="entry name" value="pseudouridine synthase"/>
    <property type="match status" value="1"/>
</dbReference>
<dbReference type="InterPro" id="IPR050343">
    <property type="entry name" value="RsuA_PseudoU_synthase"/>
</dbReference>
<organism evidence="7 8">
    <name type="scientific">Bilifractor porci</name>
    <dbReference type="NCBI Taxonomy" id="2606636"/>
    <lineage>
        <taxon>Bacteria</taxon>
        <taxon>Bacillati</taxon>
        <taxon>Bacillota</taxon>
        <taxon>Clostridia</taxon>
        <taxon>Lachnospirales</taxon>
        <taxon>Lachnospiraceae</taxon>
        <taxon>Bilifractor</taxon>
    </lineage>
</organism>
<evidence type="ECO:0000256" key="3">
    <source>
        <dbReference type="PROSITE-ProRule" id="PRU00182"/>
    </source>
</evidence>
<dbReference type="Proteomes" id="UP000466864">
    <property type="component" value="Unassembled WGS sequence"/>
</dbReference>
<evidence type="ECO:0000256" key="2">
    <source>
        <dbReference type="ARBA" id="ARBA00023235"/>
    </source>
</evidence>
<keyword evidence="3" id="KW-0694">RNA-binding</keyword>
<evidence type="ECO:0000313" key="8">
    <source>
        <dbReference type="Proteomes" id="UP000466864"/>
    </source>
</evidence>
<dbReference type="InterPro" id="IPR018496">
    <property type="entry name" value="PsdUridine_synth_RsuA/RluB_CS"/>
</dbReference>
<dbReference type="PROSITE" id="PS50889">
    <property type="entry name" value="S4"/>
    <property type="match status" value="1"/>
</dbReference>
<evidence type="ECO:0000256" key="1">
    <source>
        <dbReference type="ARBA" id="ARBA00008348"/>
    </source>
</evidence>
<dbReference type="InterPro" id="IPR020094">
    <property type="entry name" value="TruA/RsuA/RluB/E/F_N"/>
</dbReference>
<dbReference type="InterPro" id="IPR006145">
    <property type="entry name" value="PsdUridine_synth_RsuA/RluA"/>
</dbReference>
<evidence type="ECO:0000256" key="5">
    <source>
        <dbReference type="SAM" id="MobiDB-lite"/>
    </source>
</evidence>
<dbReference type="InterPro" id="IPR020103">
    <property type="entry name" value="PsdUridine_synth_cat_dom_sf"/>
</dbReference>
<sequence>MADSLAAGGRVRINGSPAEPGSRVEAGDVVTVDGTVVSLPETKTYLKFYKPTGVVCTFEKKEKNNLTGFLPDRKRVTYAGRLDKNSEGLLILTDDGDLIQNMMAARNAHEKEYEVTVGSPVTDEFLEQMRNGVYLPELKIKTRPCRAWKTGERKFRIVLTQGLNRQIRRMCGALGFRVVELKRFRVVNVLLGDLQPGESCPLTGKELETLLRITGRQQDSTANSAEK</sequence>
<dbReference type="Gene3D" id="3.30.70.580">
    <property type="entry name" value="Pseudouridine synthase I, catalytic domain, N-terminal subdomain"/>
    <property type="match status" value="1"/>
</dbReference>
<dbReference type="SUPFAM" id="SSF55120">
    <property type="entry name" value="Pseudouridine synthase"/>
    <property type="match status" value="1"/>
</dbReference>
<dbReference type="EMBL" id="VUMV01000001">
    <property type="protein sequence ID" value="MST81180.1"/>
    <property type="molecule type" value="Genomic_DNA"/>
</dbReference>
<feature type="region of interest" description="Disordered" evidence="5">
    <location>
        <begin position="1"/>
        <end position="24"/>
    </location>
</feature>
<feature type="domain" description="Pseudouridine synthase RsuA/RluA-like" evidence="6">
    <location>
        <begin position="45"/>
        <end position="171"/>
    </location>
</feature>
<dbReference type="GO" id="GO:0006364">
    <property type="term" value="P:rRNA processing"/>
    <property type="evidence" value="ECO:0007669"/>
    <property type="project" value="UniProtKB-ARBA"/>
</dbReference>
<accession>A0A7X2P6L2</accession>